<evidence type="ECO:0000256" key="7">
    <source>
        <dbReference type="RuleBase" id="RU003567"/>
    </source>
</evidence>
<dbReference type="PRINTS" id="PR00127">
    <property type="entry name" value="CLPPROTEASEP"/>
</dbReference>
<dbReference type="AlphaFoldDB" id="B7ZI24"/>
<reference evidence="9" key="1">
    <citation type="submission" date="2007-12" db="EMBL/GenBank/DDBJ databases">
        <authorList>
            <person name="Wu C."/>
            <person name="Chaw S."/>
        </authorList>
    </citation>
    <scope>NUCLEOTIDE SEQUENCE</scope>
</reference>
<dbReference type="InterPro" id="IPR023562">
    <property type="entry name" value="ClpP/TepA"/>
</dbReference>
<keyword evidence="3" id="KW-0378">Hydrolase</keyword>
<evidence type="ECO:0000256" key="1">
    <source>
        <dbReference type="ARBA" id="ARBA00007039"/>
    </source>
</evidence>
<dbReference type="PROSITE" id="PS00382">
    <property type="entry name" value="CLP_PROTEASE_HIS"/>
    <property type="match status" value="1"/>
</dbReference>
<keyword evidence="8" id="KW-1133">Transmembrane helix</keyword>
<name>B7ZI24_WELMI</name>
<dbReference type="Gene3D" id="3.90.226.10">
    <property type="entry name" value="2-enoyl-CoA Hydratase, Chain A, domain 1"/>
    <property type="match status" value="1"/>
</dbReference>
<keyword evidence="8" id="KW-0812">Transmembrane</keyword>
<evidence type="ECO:0000256" key="4">
    <source>
        <dbReference type="ARBA" id="ARBA00022825"/>
    </source>
</evidence>
<dbReference type="PANTHER" id="PTHR10381:SF11">
    <property type="entry name" value="ATP-DEPENDENT CLP PROTEASE PROTEOLYTIC SUBUNIT, MITOCHONDRIAL"/>
    <property type="match status" value="1"/>
</dbReference>
<evidence type="ECO:0000256" key="5">
    <source>
        <dbReference type="ARBA" id="ARBA00034021"/>
    </source>
</evidence>
<keyword evidence="9" id="KW-0934">Plastid</keyword>
<dbReference type="CDD" id="cd07017">
    <property type="entry name" value="S14_ClpP_2"/>
    <property type="match status" value="1"/>
</dbReference>
<dbReference type="InterPro" id="IPR001907">
    <property type="entry name" value="ClpP"/>
</dbReference>
<keyword evidence="9" id="KW-0150">Chloroplast</keyword>
<dbReference type="Pfam" id="PF00574">
    <property type="entry name" value="CLP_protease"/>
    <property type="match status" value="1"/>
</dbReference>
<geneLocation type="chloroplast" evidence="9"/>
<organism evidence="9">
    <name type="scientific">Welwitschia mirabilis</name>
    <name type="common">Tree tumbo</name>
    <name type="synonym">Welwitschia bainesii</name>
    <dbReference type="NCBI Taxonomy" id="3377"/>
    <lineage>
        <taxon>Eukaryota</taxon>
        <taxon>Viridiplantae</taxon>
        <taxon>Streptophyta</taxon>
        <taxon>Embryophyta</taxon>
        <taxon>Tracheophyta</taxon>
        <taxon>Spermatophyta</taxon>
        <taxon>Gnetopsida</taxon>
        <taxon>Gnetidae</taxon>
        <taxon>Welwitschiales</taxon>
        <taxon>Welwitschiaceae</taxon>
        <taxon>Welwitschia</taxon>
    </lineage>
</organism>
<dbReference type="GO" id="GO:0051117">
    <property type="term" value="F:ATPase binding"/>
    <property type="evidence" value="ECO:0007669"/>
    <property type="project" value="TreeGrafter"/>
</dbReference>
<proteinExistence type="inferred from homology"/>
<feature type="transmembrane region" description="Helical" evidence="8">
    <location>
        <begin position="80"/>
        <end position="102"/>
    </location>
</feature>
<keyword evidence="2 9" id="KW-0645">Protease</keyword>
<gene>
    <name evidence="9" type="primary">clpP</name>
</gene>
<evidence type="ECO:0000256" key="2">
    <source>
        <dbReference type="ARBA" id="ARBA00022670"/>
    </source>
</evidence>
<evidence type="ECO:0000313" key="9">
    <source>
        <dbReference type="EMBL" id="BAH11204.1"/>
    </source>
</evidence>
<sequence>MLDFSDLMDLMTVQRCVFMFGPLTEEGGGVILATLFYYFFNDVAEYRNRPVFVYINSLGGAFMMGLTIHDTMILIKERVFTIALGMVASTGTLTLTAGTRGIRHAAPNSLIMLHQPSADLDNTSASEFVKESEEVNQLRRKMVQSYAIRTGHSEQFIDICLDKPLFMSPRTAWNLNLVDNVFVPKWELNIEDPPFEIPTDGRGIFGIVPYTYLRKGLKKAAEVKSGKKSKRMKIVIPTEEEKEELRKKKKKEKK</sequence>
<feature type="active site" evidence="6">
    <location>
        <position position="114"/>
    </location>
</feature>
<dbReference type="SUPFAM" id="SSF52096">
    <property type="entry name" value="ClpP/crotonase"/>
    <property type="match status" value="1"/>
</dbReference>
<protein>
    <recommendedName>
        <fullName evidence="7">ATP-dependent Clp protease proteolytic subunit</fullName>
    </recommendedName>
</protein>
<dbReference type="GO" id="GO:0004252">
    <property type="term" value="F:serine-type endopeptidase activity"/>
    <property type="evidence" value="ECO:0007669"/>
    <property type="project" value="UniProtKB-EC"/>
</dbReference>
<keyword evidence="4" id="KW-0720">Serine protease</keyword>
<feature type="transmembrane region" description="Helical" evidence="8">
    <location>
        <begin position="20"/>
        <end position="39"/>
    </location>
</feature>
<dbReference type="GO" id="GO:0006515">
    <property type="term" value="P:protein quality control for misfolded or incompletely synthesized proteins"/>
    <property type="evidence" value="ECO:0007669"/>
    <property type="project" value="TreeGrafter"/>
</dbReference>
<comment type="similarity">
    <text evidence="1 7">Belongs to the peptidase S14 family.</text>
</comment>
<dbReference type="InterPro" id="IPR029045">
    <property type="entry name" value="ClpP/crotonase-like_dom_sf"/>
</dbReference>
<dbReference type="PANTHER" id="PTHR10381">
    <property type="entry name" value="ATP-DEPENDENT CLP PROTEASE PROTEOLYTIC SUBUNIT"/>
    <property type="match status" value="1"/>
</dbReference>
<comment type="catalytic activity">
    <reaction evidence="5 6">
        <text>Hydrolysis of proteins to small peptides in the presence of ATP and magnesium. alpha-casein is the usual test substrate. In the absence of ATP, only oligopeptides shorter than five residues are hydrolyzed (such as succinyl-Leu-Tyr-|-NHMec, and Leu-Tyr-Leu-|-Tyr-Trp, in which cleavage of the -Tyr-|-Leu- and -Tyr-|-Trp bonds also occurs).</text>
        <dbReference type="EC" id="3.4.21.92"/>
    </reaction>
</comment>
<dbReference type="GO" id="GO:0009368">
    <property type="term" value="C:endopeptidase Clp complex"/>
    <property type="evidence" value="ECO:0007669"/>
    <property type="project" value="TreeGrafter"/>
</dbReference>
<dbReference type="GO" id="GO:0004176">
    <property type="term" value="F:ATP-dependent peptidase activity"/>
    <property type="evidence" value="ECO:0007669"/>
    <property type="project" value="InterPro"/>
</dbReference>
<evidence type="ECO:0000256" key="6">
    <source>
        <dbReference type="PROSITE-ProRule" id="PRU10086"/>
    </source>
</evidence>
<keyword evidence="8" id="KW-0472">Membrane</keyword>
<dbReference type="GO" id="GO:0009536">
    <property type="term" value="C:plastid"/>
    <property type="evidence" value="ECO:0007669"/>
    <property type="project" value="UniProtKB-ARBA"/>
</dbReference>
<dbReference type="EMBL" id="AP009568">
    <property type="protein sequence ID" value="BAH11204.1"/>
    <property type="molecule type" value="Genomic_DNA"/>
</dbReference>
<reference evidence="9" key="2">
    <citation type="journal article" date="2009" name="Mol. Phylogenet. Evol.">
        <title>Evolution of reduced and compact chloroplast genomes (cpDNAs) in gnetophytes: Selection toward a lower-cost strategy.</title>
        <authorList>
            <person name="Wu C.-S."/>
            <person name="Lai Y.-T."/>
            <person name="Lin C.-P."/>
            <person name="Wang Y.-N."/>
            <person name="Chaw S.-M."/>
        </authorList>
    </citation>
    <scope>NUCLEOTIDE SEQUENCE [LARGE SCALE GENOMIC DNA]</scope>
</reference>
<evidence type="ECO:0000256" key="8">
    <source>
        <dbReference type="SAM" id="Phobius"/>
    </source>
</evidence>
<feature type="transmembrane region" description="Helical" evidence="8">
    <location>
        <begin position="51"/>
        <end position="68"/>
    </location>
</feature>
<dbReference type="InterPro" id="IPR033135">
    <property type="entry name" value="ClpP_His_AS"/>
</dbReference>
<accession>B7ZI24</accession>
<evidence type="ECO:0000256" key="3">
    <source>
        <dbReference type="ARBA" id="ARBA00022801"/>
    </source>
</evidence>